<dbReference type="GO" id="GO:0032153">
    <property type="term" value="C:cell division site"/>
    <property type="evidence" value="ECO:0007669"/>
    <property type="project" value="TreeGrafter"/>
</dbReference>
<dbReference type="InterPro" id="IPR001841">
    <property type="entry name" value="Znf_RING"/>
</dbReference>
<dbReference type="PROSITE" id="PS50089">
    <property type="entry name" value="ZF_RING_2"/>
    <property type="match status" value="1"/>
</dbReference>
<comment type="caution">
    <text evidence="10">The sequence shown here is derived from an EMBL/GenBank/DDBJ whole genome shotgun (WGS) entry which is preliminary data.</text>
</comment>
<evidence type="ECO:0000256" key="6">
    <source>
        <dbReference type="PROSITE-ProRule" id="PRU00175"/>
    </source>
</evidence>
<gene>
    <name evidence="10" type="primary">DMA2</name>
    <name evidence="10" type="ORF">Cantr_07004</name>
</gene>
<sequence>MPEGSSKAIPRDSVQPPARTKSTTSTPPLNSPGSSRPSSPLEPPARSQHQQPTRRPSFGLNFLSNFTMRSHNASSDAATTSGAGVGAPSGGVAASSSASTQPLMSNSPTLGNIHPYAHDEITGSNHSFHAANNVSPVAAPDAIGDNMVDEEEDTDEHNADDTQHQPLPDDQETPSPQEQQHPIRPPQDATFVDEENKGGLDKDGLYSVRLTPLIDHSSSSSGLYFSPVIRRLPPKSTINIGRYTEKNKAAAHAPQGSSAPIVFKSKVVSRTHALFFCNEDGQWFLRDTKSSSGTFLNHIRLSPASQESSLMPVIDGDIIQLGMDYRGGTEEVYRLVKMRCHFNNSWQRKMNPYNIEMFKKLQIGDKQATECSICLNTIQPGHPMFISTCGHWWHYRCIHPLLQKSYPLFSCPNCRYVCDLEYFSESE</sequence>
<keyword evidence="2" id="KW-0479">Metal-binding</keyword>
<accession>A0A367XVJ9</accession>
<keyword evidence="1" id="KW-0808">Transferase</keyword>
<evidence type="ECO:0000256" key="2">
    <source>
        <dbReference type="ARBA" id="ARBA00022723"/>
    </source>
</evidence>
<keyword evidence="11" id="KW-1185">Reference proteome</keyword>
<proteinExistence type="predicted"/>
<feature type="compositionally biased region" description="Polar residues" evidence="7">
    <location>
        <begin position="122"/>
        <end position="131"/>
    </location>
</feature>
<feature type="domain" description="RING-type" evidence="9">
    <location>
        <begin position="371"/>
        <end position="415"/>
    </location>
</feature>
<dbReference type="AlphaFoldDB" id="A0A367XVJ9"/>
<dbReference type="STRING" id="5486.A0A367XVJ9"/>
<dbReference type="Pfam" id="PF17123">
    <property type="entry name" value="zf-RING_11"/>
    <property type="match status" value="1"/>
</dbReference>
<dbReference type="InterPro" id="IPR000253">
    <property type="entry name" value="FHA_dom"/>
</dbReference>
<keyword evidence="3 6" id="KW-0863">Zinc-finger</keyword>
<dbReference type="GO" id="GO:0061630">
    <property type="term" value="F:ubiquitin protein ligase activity"/>
    <property type="evidence" value="ECO:0007669"/>
    <property type="project" value="TreeGrafter"/>
</dbReference>
<keyword evidence="4" id="KW-0833">Ubl conjugation pathway</keyword>
<feature type="region of interest" description="Disordered" evidence="7">
    <location>
        <begin position="1"/>
        <end position="131"/>
    </location>
</feature>
<dbReference type="FunFam" id="2.60.200.20:FF:000030">
    <property type="entry name" value="FHA domain-containing protein"/>
    <property type="match status" value="1"/>
</dbReference>
<dbReference type="Gene3D" id="3.30.40.10">
    <property type="entry name" value="Zinc/RING finger domain, C3HC4 (zinc finger)"/>
    <property type="match status" value="1"/>
</dbReference>
<evidence type="ECO:0000256" key="5">
    <source>
        <dbReference type="ARBA" id="ARBA00022833"/>
    </source>
</evidence>
<dbReference type="SUPFAM" id="SSF49879">
    <property type="entry name" value="SMAD/FHA domain"/>
    <property type="match status" value="1"/>
</dbReference>
<dbReference type="PANTHER" id="PTHR15067:SF7">
    <property type="entry name" value="E3 UBIQUITIN-PROTEIN LIGASE DMA1-RELATED"/>
    <property type="match status" value="1"/>
</dbReference>
<dbReference type="InterPro" id="IPR008984">
    <property type="entry name" value="SMAD_FHA_dom_sf"/>
</dbReference>
<name>A0A367XVJ9_9ASCO</name>
<evidence type="ECO:0000259" key="8">
    <source>
        <dbReference type="PROSITE" id="PS50006"/>
    </source>
</evidence>
<dbReference type="EMBL" id="QLNQ01000028">
    <property type="protein sequence ID" value="RCK57439.1"/>
    <property type="molecule type" value="Genomic_DNA"/>
</dbReference>
<feature type="compositionally biased region" description="Low complexity" evidence="7">
    <location>
        <begin position="73"/>
        <end position="82"/>
    </location>
</feature>
<dbReference type="Gene3D" id="2.60.200.20">
    <property type="match status" value="1"/>
</dbReference>
<evidence type="ECO:0000256" key="4">
    <source>
        <dbReference type="ARBA" id="ARBA00022786"/>
    </source>
</evidence>
<feature type="domain" description="FHA" evidence="8">
    <location>
        <begin position="238"/>
        <end position="301"/>
    </location>
</feature>
<dbReference type="PROSITE" id="PS50006">
    <property type="entry name" value="FHA_DOMAIN"/>
    <property type="match status" value="1"/>
</dbReference>
<dbReference type="GO" id="GO:0016567">
    <property type="term" value="P:protein ubiquitination"/>
    <property type="evidence" value="ECO:0007669"/>
    <property type="project" value="TreeGrafter"/>
</dbReference>
<dbReference type="InterPro" id="IPR013083">
    <property type="entry name" value="Znf_RING/FYVE/PHD"/>
</dbReference>
<feature type="compositionally biased region" description="Low complexity" evidence="7">
    <location>
        <begin position="90"/>
        <end position="100"/>
    </location>
</feature>
<dbReference type="OrthoDB" id="687730at2759"/>
<evidence type="ECO:0000256" key="1">
    <source>
        <dbReference type="ARBA" id="ARBA00022679"/>
    </source>
</evidence>
<dbReference type="GO" id="GO:0008270">
    <property type="term" value="F:zinc ion binding"/>
    <property type="evidence" value="ECO:0007669"/>
    <property type="project" value="UniProtKB-KW"/>
</dbReference>
<dbReference type="GO" id="GO:0005829">
    <property type="term" value="C:cytosol"/>
    <property type="evidence" value="ECO:0007669"/>
    <property type="project" value="TreeGrafter"/>
</dbReference>
<evidence type="ECO:0000259" key="9">
    <source>
        <dbReference type="PROSITE" id="PS50089"/>
    </source>
</evidence>
<feature type="region of interest" description="Disordered" evidence="7">
    <location>
        <begin position="150"/>
        <end position="204"/>
    </location>
</feature>
<keyword evidence="5" id="KW-0862">Zinc</keyword>
<dbReference type="GO" id="GO:0000151">
    <property type="term" value="C:ubiquitin ligase complex"/>
    <property type="evidence" value="ECO:0007669"/>
    <property type="project" value="TreeGrafter"/>
</dbReference>
<dbReference type="PANTHER" id="PTHR15067">
    <property type="entry name" value="E3 UBIQUITIN-PROTEIN LIGASE RNF8"/>
    <property type="match status" value="1"/>
</dbReference>
<organism evidence="10 11">
    <name type="scientific">Candida viswanathii</name>
    <dbReference type="NCBI Taxonomy" id="5486"/>
    <lineage>
        <taxon>Eukaryota</taxon>
        <taxon>Fungi</taxon>
        <taxon>Dikarya</taxon>
        <taxon>Ascomycota</taxon>
        <taxon>Saccharomycotina</taxon>
        <taxon>Pichiomycetes</taxon>
        <taxon>Debaryomycetaceae</taxon>
        <taxon>Candida/Lodderomyces clade</taxon>
        <taxon>Candida</taxon>
    </lineage>
</organism>
<evidence type="ECO:0000256" key="7">
    <source>
        <dbReference type="SAM" id="MobiDB-lite"/>
    </source>
</evidence>
<evidence type="ECO:0000313" key="10">
    <source>
        <dbReference type="EMBL" id="RCK57439.1"/>
    </source>
</evidence>
<dbReference type="GO" id="GO:0006511">
    <property type="term" value="P:ubiquitin-dependent protein catabolic process"/>
    <property type="evidence" value="ECO:0007669"/>
    <property type="project" value="TreeGrafter"/>
</dbReference>
<dbReference type="Proteomes" id="UP000253472">
    <property type="component" value="Unassembled WGS sequence"/>
</dbReference>
<dbReference type="SMART" id="SM00184">
    <property type="entry name" value="RING"/>
    <property type="match status" value="1"/>
</dbReference>
<feature type="compositionally biased region" description="Polar residues" evidence="7">
    <location>
        <begin position="20"/>
        <end position="38"/>
    </location>
</feature>
<feature type="compositionally biased region" description="Basic and acidic residues" evidence="7">
    <location>
        <begin position="194"/>
        <end position="204"/>
    </location>
</feature>
<protein>
    <submittedName>
        <fullName evidence="10">E3 ubiquitin-protein ligase DMA2</fullName>
    </submittedName>
</protein>
<dbReference type="SMART" id="SM00240">
    <property type="entry name" value="FHA"/>
    <property type="match status" value="1"/>
</dbReference>
<evidence type="ECO:0000313" key="11">
    <source>
        <dbReference type="Proteomes" id="UP000253472"/>
    </source>
</evidence>
<feature type="compositionally biased region" description="Polar residues" evidence="7">
    <location>
        <begin position="101"/>
        <end position="110"/>
    </location>
</feature>
<evidence type="ECO:0000256" key="3">
    <source>
        <dbReference type="ARBA" id="ARBA00022771"/>
    </source>
</evidence>
<dbReference type="Pfam" id="PF00498">
    <property type="entry name" value="FHA"/>
    <property type="match status" value="1"/>
</dbReference>
<dbReference type="SUPFAM" id="SSF57850">
    <property type="entry name" value="RING/U-box"/>
    <property type="match status" value="1"/>
</dbReference>
<feature type="compositionally biased region" description="Polar residues" evidence="7">
    <location>
        <begin position="62"/>
        <end position="72"/>
    </location>
</feature>
<reference evidence="10 11" key="1">
    <citation type="submission" date="2018-06" db="EMBL/GenBank/DDBJ databases">
        <title>Whole genome sequencing of Candida tropicalis (genome annotated by CSBL at Korea University).</title>
        <authorList>
            <person name="Ahn J."/>
        </authorList>
    </citation>
    <scope>NUCLEOTIDE SEQUENCE [LARGE SCALE GENOMIC DNA]</scope>
    <source>
        <strain evidence="10 11">ATCC 20962</strain>
    </source>
</reference>